<keyword evidence="3 5" id="KW-0378">Hydrolase</keyword>
<dbReference type="Pfam" id="PF00251">
    <property type="entry name" value="Glyco_hydro_32N"/>
    <property type="match status" value="1"/>
</dbReference>
<dbReference type="CDD" id="cd08996">
    <property type="entry name" value="GH32_FFase"/>
    <property type="match status" value="1"/>
</dbReference>
<dbReference type="InterPro" id="IPR013320">
    <property type="entry name" value="ConA-like_dom_sf"/>
</dbReference>
<accession>A0AAW8DI34</accession>
<dbReference type="Proteomes" id="UP001242995">
    <property type="component" value="Unassembled WGS sequence"/>
</dbReference>
<dbReference type="EMBL" id="JAUSRG010000006">
    <property type="protein sequence ID" value="MDP9905447.1"/>
    <property type="molecule type" value="Genomic_DNA"/>
</dbReference>
<dbReference type="InterPro" id="IPR051214">
    <property type="entry name" value="GH32_Enzymes"/>
</dbReference>
<dbReference type="InterPro" id="IPR013189">
    <property type="entry name" value="Glyco_hydro_32_C"/>
</dbReference>
<proteinExistence type="inferred from homology"/>
<feature type="domain" description="Glycosyl hydrolase family 32 N-terminal" evidence="6">
    <location>
        <begin position="30"/>
        <end position="337"/>
    </location>
</feature>
<dbReference type="SMART" id="SM00640">
    <property type="entry name" value="Glyco_32"/>
    <property type="match status" value="1"/>
</dbReference>
<dbReference type="InterPro" id="IPR023296">
    <property type="entry name" value="Glyco_hydro_beta-prop_sf"/>
</dbReference>
<evidence type="ECO:0000256" key="1">
    <source>
        <dbReference type="ARBA" id="ARBA00009902"/>
    </source>
</evidence>
<evidence type="ECO:0000313" key="9">
    <source>
        <dbReference type="EMBL" id="MDQ0178813.1"/>
    </source>
</evidence>
<dbReference type="Gene3D" id="2.115.10.20">
    <property type="entry name" value="Glycosyl hydrolase domain, family 43"/>
    <property type="match status" value="1"/>
</dbReference>
<evidence type="ECO:0000256" key="3">
    <source>
        <dbReference type="ARBA" id="ARBA00022801"/>
    </source>
</evidence>
<dbReference type="EC" id="3.2.1.26" evidence="2"/>
<dbReference type="EMBL" id="JAUSTF010000001">
    <property type="protein sequence ID" value="MDQ0178813.1"/>
    <property type="molecule type" value="Genomic_DNA"/>
</dbReference>
<comment type="caution">
    <text evidence="8">The sequence shown here is derived from an EMBL/GenBank/DDBJ whole genome shotgun (WGS) entry which is preliminary data.</text>
</comment>
<evidence type="ECO:0000313" key="10">
    <source>
        <dbReference type="Proteomes" id="UP001230951"/>
    </source>
</evidence>
<dbReference type="Proteomes" id="UP001230951">
    <property type="component" value="Unassembled WGS sequence"/>
</dbReference>
<keyword evidence="10" id="KW-1185">Reference proteome</keyword>
<dbReference type="InterPro" id="IPR001362">
    <property type="entry name" value="Glyco_hydro_32"/>
</dbReference>
<organism evidence="8 11">
    <name type="scientific">Arthrobacter bambusae</name>
    <dbReference type="NCBI Taxonomy" id="1338426"/>
    <lineage>
        <taxon>Bacteria</taxon>
        <taxon>Bacillati</taxon>
        <taxon>Actinomycetota</taxon>
        <taxon>Actinomycetes</taxon>
        <taxon>Micrococcales</taxon>
        <taxon>Micrococcaceae</taxon>
        <taxon>Arthrobacter</taxon>
    </lineage>
</organism>
<sequence>MTESTHPLGTVPQDELIARADADPLRPRFHFVSPAGWLNDPNGVSQWKGTYHLFYQYNPEGAFHHRIQWGHATSTDLVHWTDQPVALEPSAGPDADGCWSGVLVNDGGTPTLVYSGRLGEQELPCVAVGSADLLSWSKIPQNPVIAAPPAGVDITAYRDHCVWREGSIWRQLVGSGIRGRGGTAFLYESEDLRSWEYVGPLFIGDASQGDPADSDWTGTMWECVDLFRAREGSLGTVPPSGDAPDVLVFSAWDNGDTRHPLYWTGRYSENSFEPTGLHRLDYGGRFFYAPQSFQDESGRRIMFGWLQEGRSDAAMIEAGWSGVMSLPRVTTVADDGTLGFAPVPEIEKLRRDHVGLPGQELVGTGAPVATGVSGSQLDLELDVQLEPGAVLRLGLLGSADCGVSGKSKEETVIELCRTTEGDGQGTLRLDRTQSSLDPTVDVDDKSGPLPMPDGRVHLRVLVDRSAVEIFANGKPLTARVYPTLAGEHVSLTAEGTVRLLSFDAWTMAEIFGGARALFP</sequence>
<evidence type="ECO:0000259" key="7">
    <source>
        <dbReference type="Pfam" id="PF08244"/>
    </source>
</evidence>
<evidence type="ECO:0000259" key="6">
    <source>
        <dbReference type="Pfam" id="PF00251"/>
    </source>
</evidence>
<name>A0AAW8DI34_9MICC</name>
<comment type="similarity">
    <text evidence="1 5">Belongs to the glycosyl hydrolase 32 family.</text>
</comment>
<evidence type="ECO:0000313" key="11">
    <source>
        <dbReference type="Proteomes" id="UP001242995"/>
    </source>
</evidence>
<dbReference type="GO" id="GO:0004564">
    <property type="term" value="F:beta-fructofuranosidase activity"/>
    <property type="evidence" value="ECO:0007669"/>
    <property type="project" value="UniProtKB-EC"/>
</dbReference>
<evidence type="ECO:0000256" key="4">
    <source>
        <dbReference type="ARBA" id="ARBA00023295"/>
    </source>
</evidence>
<dbReference type="InterPro" id="IPR013148">
    <property type="entry name" value="Glyco_hydro_32_N"/>
</dbReference>
<reference evidence="8 10" key="1">
    <citation type="submission" date="2023-07" db="EMBL/GenBank/DDBJ databases">
        <title>Sorghum-associated microbial communities from plants grown in Nebraska, USA.</title>
        <authorList>
            <person name="Schachtman D."/>
        </authorList>
    </citation>
    <scope>NUCLEOTIDE SEQUENCE</scope>
    <source>
        <strain evidence="8">DS1006</strain>
        <strain evidence="9 10">DS1016</strain>
    </source>
</reference>
<keyword evidence="4 5" id="KW-0326">Glycosidase</keyword>
<dbReference type="SUPFAM" id="SSF49899">
    <property type="entry name" value="Concanavalin A-like lectins/glucanases"/>
    <property type="match status" value="1"/>
</dbReference>
<dbReference type="PANTHER" id="PTHR43101">
    <property type="entry name" value="BETA-FRUCTOSIDASE"/>
    <property type="match status" value="1"/>
</dbReference>
<evidence type="ECO:0000256" key="5">
    <source>
        <dbReference type="RuleBase" id="RU362110"/>
    </source>
</evidence>
<dbReference type="Pfam" id="PF08244">
    <property type="entry name" value="Glyco_hydro_32C"/>
    <property type="match status" value="1"/>
</dbReference>
<evidence type="ECO:0000313" key="8">
    <source>
        <dbReference type="EMBL" id="MDP9905447.1"/>
    </source>
</evidence>
<dbReference type="RefSeq" id="WP_306961499.1">
    <property type="nucleotide sequence ID" value="NZ_JAUSRG010000006.1"/>
</dbReference>
<evidence type="ECO:0000256" key="2">
    <source>
        <dbReference type="ARBA" id="ARBA00012758"/>
    </source>
</evidence>
<dbReference type="PANTHER" id="PTHR43101:SF1">
    <property type="entry name" value="BETA-FRUCTOSIDASE"/>
    <property type="match status" value="1"/>
</dbReference>
<gene>
    <name evidence="8" type="ORF">J2S90_002418</name>
    <name evidence="9" type="ORF">J2S93_000220</name>
</gene>
<feature type="domain" description="Glycosyl hydrolase family 32 C-terminal" evidence="7">
    <location>
        <begin position="346"/>
        <end position="505"/>
    </location>
</feature>
<dbReference type="GO" id="GO:0005975">
    <property type="term" value="P:carbohydrate metabolic process"/>
    <property type="evidence" value="ECO:0007669"/>
    <property type="project" value="InterPro"/>
</dbReference>
<dbReference type="AlphaFoldDB" id="A0AAW8DI34"/>
<dbReference type="SUPFAM" id="SSF75005">
    <property type="entry name" value="Arabinanase/levansucrase/invertase"/>
    <property type="match status" value="1"/>
</dbReference>
<protein>
    <recommendedName>
        <fullName evidence="2">beta-fructofuranosidase</fullName>
        <ecNumber evidence="2">3.2.1.26</ecNumber>
    </recommendedName>
</protein>
<dbReference type="Gene3D" id="2.60.120.560">
    <property type="entry name" value="Exo-inulinase, domain 1"/>
    <property type="match status" value="1"/>
</dbReference>